<dbReference type="Gene3D" id="3.30.450.20">
    <property type="entry name" value="PAS domain"/>
    <property type="match status" value="2"/>
</dbReference>
<feature type="transmembrane region" description="Helical" evidence="10">
    <location>
        <begin position="289"/>
        <end position="307"/>
    </location>
</feature>
<dbReference type="Proteomes" id="UP000717624">
    <property type="component" value="Unassembled WGS sequence"/>
</dbReference>
<gene>
    <name evidence="13" type="ORF">JOD01_001030</name>
</gene>
<protein>
    <submittedName>
        <fullName evidence="13">Methyl-accepting chemotaxis protein</fullName>
    </submittedName>
</protein>
<dbReference type="InterPro" id="IPR003660">
    <property type="entry name" value="HAMP_dom"/>
</dbReference>
<dbReference type="SMART" id="SM00283">
    <property type="entry name" value="MA"/>
    <property type="match status" value="1"/>
</dbReference>
<dbReference type="Gene3D" id="1.10.287.950">
    <property type="entry name" value="Methyl-accepting chemotaxis protein"/>
    <property type="match status" value="1"/>
</dbReference>
<keyword evidence="4 10" id="KW-0812">Transmembrane</keyword>
<dbReference type="SUPFAM" id="SSF103190">
    <property type="entry name" value="Sensory domain-like"/>
    <property type="match status" value="1"/>
</dbReference>
<evidence type="ECO:0000256" key="6">
    <source>
        <dbReference type="ARBA" id="ARBA00023136"/>
    </source>
</evidence>
<dbReference type="CDD" id="cd12912">
    <property type="entry name" value="PDC2_MCP_like"/>
    <property type="match status" value="1"/>
</dbReference>
<keyword evidence="5 10" id="KW-1133">Transmembrane helix</keyword>
<keyword evidence="2" id="KW-1003">Cell membrane</keyword>
<keyword evidence="3" id="KW-0145">Chemotaxis</keyword>
<dbReference type="PANTHER" id="PTHR32089:SF112">
    <property type="entry name" value="LYSOZYME-LIKE PROTEIN-RELATED"/>
    <property type="match status" value="1"/>
</dbReference>
<dbReference type="GO" id="GO:0007165">
    <property type="term" value="P:signal transduction"/>
    <property type="evidence" value="ECO:0007669"/>
    <property type="project" value="UniProtKB-KW"/>
</dbReference>
<dbReference type="SUPFAM" id="SSF58104">
    <property type="entry name" value="Methyl-accepting chemotaxis protein (MCP) signaling domain"/>
    <property type="match status" value="1"/>
</dbReference>
<dbReference type="RefSeq" id="WP_204517147.1">
    <property type="nucleotide sequence ID" value="NZ_BAABIN010000015.1"/>
</dbReference>
<evidence type="ECO:0000256" key="4">
    <source>
        <dbReference type="ARBA" id="ARBA00022692"/>
    </source>
</evidence>
<dbReference type="InterPro" id="IPR029151">
    <property type="entry name" value="Sensor-like_sf"/>
</dbReference>
<dbReference type="InterPro" id="IPR033479">
    <property type="entry name" value="dCache_1"/>
</dbReference>
<evidence type="ECO:0000313" key="14">
    <source>
        <dbReference type="Proteomes" id="UP000717624"/>
    </source>
</evidence>
<comment type="subcellular location">
    <subcellularLocation>
        <location evidence="1">Cell membrane</location>
        <topology evidence="1">Multi-pass membrane protein</topology>
    </subcellularLocation>
</comment>
<evidence type="ECO:0000256" key="3">
    <source>
        <dbReference type="ARBA" id="ARBA00022500"/>
    </source>
</evidence>
<evidence type="ECO:0000313" key="13">
    <source>
        <dbReference type="EMBL" id="MBM7589432.1"/>
    </source>
</evidence>
<dbReference type="AlphaFoldDB" id="A0A938XSZ1"/>
<dbReference type="Pfam" id="PF00015">
    <property type="entry name" value="MCPsignal"/>
    <property type="match status" value="1"/>
</dbReference>
<accession>A0A938XSZ1</accession>
<comment type="similarity">
    <text evidence="8">Belongs to the methyl-accepting chemotaxis (MCP) protein family.</text>
</comment>
<evidence type="ECO:0000256" key="2">
    <source>
        <dbReference type="ARBA" id="ARBA00022475"/>
    </source>
</evidence>
<comment type="caution">
    <text evidence="13">The sequence shown here is derived from an EMBL/GenBank/DDBJ whole genome shotgun (WGS) entry which is preliminary data.</text>
</comment>
<organism evidence="13 14">
    <name type="scientific">Brevibacillus fulvus</name>
    <dbReference type="NCBI Taxonomy" id="1125967"/>
    <lineage>
        <taxon>Bacteria</taxon>
        <taxon>Bacillati</taxon>
        <taxon>Bacillota</taxon>
        <taxon>Bacilli</taxon>
        <taxon>Bacillales</taxon>
        <taxon>Paenibacillaceae</taxon>
        <taxon>Brevibacillus</taxon>
    </lineage>
</organism>
<dbReference type="InterPro" id="IPR004089">
    <property type="entry name" value="MCPsignal_dom"/>
</dbReference>
<evidence type="ECO:0000256" key="8">
    <source>
        <dbReference type="ARBA" id="ARBA00029447"/>
    </source>
</evidence>
<feature type="domain" description="HAMP" evidence="12">
    <location>
        <begin position="304"/>
        <end position="357"/>
    </location>
</feature>
<evidence type="ECO:0000256" key="10">
    <source>
        <dbReference type="SAM" id="Phobius"/>
    </source>
</evidence>
<dbReference type="CDD" id="cd12914">
    <property type="entry name" value="PDC1_DGC_like"/>
    <property type="match status" value="1"/>
</dbReference>
<evidence type="ECO:0000256" key="9">
    <source>
        <dbReference type="PROSITE-ProRule" id="PRU00284"/>
    </source>
</evidence>
<evidence type="ECO:0000259" key="11">
    <source>
        <dbReference type="PROSITE" id="PS50111"/>
    </source>
</evidence>
<keyword evidence="6 10" id="KW-0472">Membrane</keyword>
<reference evidence="13" key="1">
    <citation type="submission" date="2021-01" db="EMBL/GenBank/DDBJ databases">
        <title>Genomic Encyclopedia of Type Strains, Phase IV (KMG-IV): sequencing the most valuable type-strain genomes for metagenomic binning, comparative biology and taxonomic classification.</title>
        <authorList>
            <person name="Goeker M."/>
        </authorList>
    </citation>
    <scope>NUCLEOTIDE SEQUENCE</scope>
    <source>
        <strain evidence="13">DSM 25523</strain>
    </source>
</reference>
<keyword evidence="7 9" id="KW-0807">Transducer</keyword>
<evidence type="ECO:0000256" key="5">
    <source>
        <dbReference type="ARBA" id="ARBA00022989"/>
    </source>
</evidence>
<dbReference type="GO" id="GO:0006935">
    <property type="term" value="P:chemotaxis"/>
    <property type="evidence" value="ECO:0007669"/>
    <property type="project" value="UniProtKB-KW"/>
</dbReference>
<dbReference type="EMBL" id="JAFBEB010000002">
    <property type="protein sequence ID" value="MBM7589432.1"/>
    <property type="molecule type" value="Genomic_DNA"/>
</dbReference>
<dbReference type="PROSITE" id="PS50885">
    <property type="entry name" value="HAMP"/>
    <property type="match status" value="1"/>
</dbReference>
<proteinExistence type="inferred from homology"/>
<sequence length="663" mass="72586">MIRLFRFRTILLCLMLSIVLITAISLTILSYRESRQSTVDRYTEQTSILAEDITRMIANRIHDADIALQSLSADPAIVSGDPQQQSEMLNKTTRLMPYFELITVIDKTGMQIARNGSGQNGDRSDRDYFQQAIKGNIFISSSYISKTSNRPTVTMSYPIKNAQGEVIAALCANLDLSNMQSLINDVHPGKAGFAYLTDQQGIVIAHPQFDEFVIKQISFTDNKAVAGAIKGESGSRTWIDSKGIDMFGSYRSIPTSMNGVNWGVVVQLPASEISQAINQLLLNKAISCLIIILLAALLTFVLSGYFVRTLQLVTNLTKRVSQGDLSQKLVVKSRAMEFQQLGLHVNEMIDNLRNLLTQAQTNSNQVAEASSRLTGSSASISDGITHISAAMVELASGNENQSSQVEYAAGEMDRLHQEISSIHQRMRDLQKLTDNVDGQAKQSLHGIAAANEQIETIRQTTDQSANQIVALEQKMHKIEQMVTMITQISGQTNLLALNAAIEAARAGEAGRGFAVVADEVRKLAEQSEKAAEEIAFVIHEIRQETSSAVTFILNGKTEAEKGTEVFQQISLFLHNIVAALDGILHSTRNVSEATQRMEQSSVGVTEVMTQLAALSQETAASTEEMTASLTEQSSTLSELSKSAKNLDLLADTLQETVQKFKLM</sequence>
<evidence type="ECO:0000256" key="7">
    <source>
        <dbReference type="ARBA" id="ARBA00023224"/>
    </source>
</evidence>
<dbReference type="Pfam" id="PF02743">
    <property type="entry name" value="dCache_1"/>
    <property type="match status" value="1"/>
</dbReference>
<feature type="domain" description="Methyl-accepting transducer" evidence="11">
    <location>
        <begin position="376"/>
        <end position="626"/>
    </location>
</feature>
<name>A0A938XSZ1_9BACL</name>
<evidence type="ECO:0000256" key="1">
    <source>
        <dbReference type="ARBA" id="ARBA00004651"/>
    </source>
</evidence>
<dbReference type="GO" id="GO:0005886">
    <property type="term" value="C:plasma membrane"/>
    <property type="evidence" value="ECO:0007669"/>
    <property type="project" value="UniProtKB-SubCell"/>
</dbReference>
<evidence type="ECO:0000259" key="12">
    <source>
        <dbReference type="PROSITE" id="PS50885"/>
    </source>
</evidence>
<dbReference type="PANTHER" id="PTHR32089">
    <property type="entry name" value="METHYL-ACCEPTING CHEMOTAXIS PROTEIN MCPB"/>
    <property type="match status" value="1"/>
</dbReference>
<dbReference type="Pfam" id="PF00672">
    <property type="entry name" value="HAMP"/>
    <property type="match status" value="1"/>
</dbReference>
<dbReference type="PROSITE" id="PS50111">
    <property type="entry name" value="CHEMOTAXIS_TRANSDUC_2"/>
    <property type="match status" value="1"/>
</dbReference>
<keyword evidence="14" id="KW-1185">Reference proteome</keyword>
<dbReference type="SMART" id="SM00304">
    <property type="entry name" value="HAMP"/>
    <property type="match status" value="2"/>
</dbReference>
<dbReference type="CDD" id="cd06225">
    <property type="entry name" value="HAMP"/>
    <property type="match status" value="1"/>
</dbReference>